<dbReference type="Proteomes" id="UP000322139">
    <property type="component" value="Unassembled WGS sequence"/>
</dbReference>
<gene>
    <name evidence="4" type="ORF">FZD51_13565</name>
</gene>
<keyword evidence="1 4" id="KW-0808">Transferase</keyword>
<dbReference type="InterPro" id="IPR000182">
    <property type="entry name" value="GNAT_dom"/>
</dbReference>
<dbReference type="RefSeq" id="WP_148975265.1">
    <property type="nucleotide sequence ID" value="NZ_VTER01000006.1"/>
</dbReference>
<feature type="domain" description="N-acetyltransferase" evidence="3">
    <location>
        <begin position="153"/>
        <end position="287"/>
    </location>
</feature>
<comment type="caution">
    <text evidence="4">The sequence shown here is derived from an EMBL/GenBank/DDBJ whole genome shotgun (WGS) entry which is preliminary data.</text>
</comment>
<accession>A0A5D4RDL2</accession>
<dbReference type="Gene3D" id="3.40.630.30">
    <property type="match status" value="1"/>
</dbReference>
<dbReference type="InterPro" id="IPR016181">
    <property type="entry name" value="Acyl_CoA_acyltransferase"/>
</dbReference>
<dbReference type="CDD" id="cd04301">
    <property type="entry name" value="NAT_SF"/>
    <property type="match status" value="1"/>
</dbReference>
<evidence type="ECO:0000313" key="5">
    <source>
        <dbReference type="Proteomes" id="UP000322139"/>
    </source>
</evidence>
<evidence type="ECO:0000256" key="2">
    <source>
        <dbReference type="ARBA" id="ARBA00023315"/>
    </source>
</evidence>
<dbReference type="Pfam" id="PF00583">
    <property type="entry name" value="Acetyltransf_1"/>
    <property type="match status" value="1"/>
</dbReference>
<evidence type="ECO:0000259" key="3">
    <source>
        <dbReference type="PROSITE" id="PS51186"/>
    </source>
</evidence>
<proteinExistence type="predicted"/>
<protein>
    <submittedName>
        <fullName evidence="4">GNAT family N-acetyltransferase</fullName>
    </submittedName>
</protein>
<dbReference type="GO" id="GO:0016747">
    <property type="term" value="F:acyltransferase activity, transferring groups other than amino-acyl groups"/>
    <property type="evidence" value="ECO:0007669"/>
    <property type="project" value="InterPro"/>
</dbReference>
<dbReference type="AlphaFoldDB" id="A0A5D4RDL2"/>
<dbReference type="EMBL" id="VTER01000006">
    <property type="protein sequence ID" value="TYS47946.1"/>
    <property type="molecule type" value="Genomic_DNA"/>
</dbReference>
<reference evidence="4 5" key="1">
    <citation type="submission" date="2019-08" db="EMBL/GenBank/DDBJ databases">
        <title>Bacillus genomes from the desert of Cuatro Cienegas, Coahuila.</title>
        <authorList>
            <person name="Olmedo-Alvarez G."/>
        </authorList>
    </citation>
    <scope>NUCLEOTIDE SEQUENCE [LARGE SCALE GENOMIC DNA]</scope>
    <source>
        <strain evidence="4 5">CH446_14T</strain>
    </source>
</reference>
<dbReference type="PROSITE" id="PS51186">
    <property type="entry name" value="GNAT"/>
    <property type="match status" value="1"/>
</dbReference>
<name>A0A5D4RDL2_9BACI</name>
<evidence type="ECO:0000313" key="4">
    <source>
        <dbReference type="EMBL" id="TYS47946.1"/>
    </source>
</evidence>
<dbReference type="PANTHER" id="PTHR43420">
    <property type="entry name" value="ACETYLTRANSFERASE"/>
    <property type="match status" value="1"/>
</dbReference>
<sequence length="287" mass="32292">MLKTMLTKEHILELADYAAAKNSRPDSFIGYLGTEAQEIAEDLSYLSKDEDSACFIDRDGSSKITGFLGVDADLERGVGELWGPFAEAPSWEDSAAYLLSLAEEYFGNRLNQWHLFIGRKNEQCRLFAEKKGFKLASSQMFMELTPEDAEGGEPVSFLRKEFFADFTLLHDSLFPATYYSGSEVLEKIDDEHLIFALTKNSGLSGYLYAELDSEEKAASIEFMGVSLVERRKGTGARLILMAAKKLRESGIERIKLCVDSSNENAISLYKKMGFKETNTLLFYKRQC</sequence>
<dbReference type="SUPFAM" id="SSF55729">
    <property type="entry name" value="Acyl-CoA N-acyltransferases (Nat)"/>
    <property type="match status" value="1"/>
</dbReference>
<dbReference type="InterPro" id="IPR050680">
    <property type="entry name" value="YpeA/RimI_acetyltransf"/>
</dbReference>
<evidence type="ECO:0000256" key="1">
    <source>
        <dbReference type="ARBA" id="ARBA00022679"/>
    </source>
</evidence>
<keyword evidence="2" id="KW-0012">Acyltransferase</keyword>
<organism evidence="4 5">
    <name type="scientific">Bacillus infantis</name>
    <dbReference type="NCBI Taxonomy" id="324767"/>
    <lineage>
        <taxon>Bacteria</taxon>
        <taxon>Bacillati</taxon>
        <taxon>Bacillota</taxon>
        <taxon>Bacilli</taxon>
        <taxon>Bacillales</taxon>
        <taxon>Bacillaceae</taxon>
        <taxon>Bacillus</taxon>
    </lineage>
</organism>
<dbReference type="PANTHER" id="PTHR43420:SF12">
    <property type="entry name" value="N-ACETYLTRANSFERASE DOMAIN-CONTAINING PROTEIN"/>
    <property type="match status" value="1"/>
</dbReference>